<protein>
    <recommendedName>
        <fullName evidence="3">Coiled-coil-helix-coiled-coil-helix domain-containing protein 7</fullName>
    </recommendedName>
</protein>
<dbReference type="OrthoDB" id="9971592at2759"/>
<dbReference type="EMBL" id="JAIWYP010000016">
    <property type="protein sequence ID" value="KAH3696332.1"/>
    <property type="molecule type" value="Genomic_DNA"/>
</dbReference>
<reference evidence="1" key="2">
    <citation type="submission" date="2020-11" db="EMBL/GenBank/DDBJ databases">
        <authorList>
            <person name="McCartney M.A."/>
            <person name="Auch B."/>
            <person name="Kono T."/>
            <person name="Mallez S."/>
            <person name="Becker A."/>
            <person name="Gohl D.M."/>
            <person name="Silverstein K.A.T."/>
            <person name="Koren S."/>
            <person name="Bechman K.B."/>
            <person name="Herman A."/>
            <person name="Abrahante J.E."/>
            <person name="Garbe J."/>
        </authorList>
    </citation>
    <scope>NUCLEOTIDE SEQUENCE</scope>
    <source>
        <strain evidence="1">Duluth1</strain>
        <tissue evidence="1">Whole animal</tissue>
    </source>
</reference>
<evidence type="ECO:0000313" key="2">
    <source>
        <dbReference type="Proteomes" id="UP000828390"/>
    </source>
</evidence>
<sequence length="113" mass="13390">MSTRDTRNQFVHSYTGIKTDSKGNFEASNDPCLEEQRLYVRCKSDLVNYDQCGELAVNVKHCRKFWRKVQGDRRKKGIYPTVPDLKDRPKIIEEYRDILEKIQRQNTYSCVVQ</sequence>
<keyword evidence="2" id="KW-1185">Reference proteome</keyword>
<evidence type="ECO:0008006" key="3">
    <source>
        <dbReference type="Google" id="ProtNLM"/>
    </source>
</evidence>
<gene>
    <name evidence="1" type="ORF">DPMN_083795</name>
</gene>
<dbReference type="Proteomes" id="UP000828390">
    <property type="component" value="Unassembled WGS sequence"/>
</dbReference>
<evidence type="ECO:0000313" key="1">
    <source>
        <dbReference type="EMBL" id="KAH3696332.1"/>
    </source>
</evidence>
<organism evidence="1 2">
    <name type="scientific">Dreissena polymorpha</name>
    <name type="common">Zebra mussel</name>
    <name type="synonym">Mytilus polymorpha</name>
    <dbReference type="NCBI Taxonomy" id="45954"/>
    <lineage>
        <taxon>Eukaryota</taxon>
        <taxon>Metazoa</taxon>
        <taxon>Spiralia</taxon>
        <taxon>Lophotrochozoa</taxon>
        <taxon>Mollusca</taxon>
        <taxon>Bivalvia</taxon>
        <taxon>Autobranchia</taxon>
        <taxon>Heteroconchia</taxon>
        <taxon>Euheterodonta</taxon>
        <taxon>Imparidentia</taxon>
        <taxon>Neoheterodontei</taxon>
        <taxon>Myida</taxon>
        <taxon>Dreissenoidea</taxon>
        <taxon>Dreissenidae</taxon>
        <taxon>Dreissena</taxon>
    </lineage>
</organism>
<comment type="caution">
    <text evidence="1">The sequence shown here is derived from an EMBL/GenBank/DDBJ whole genome shotgun (WGS) entry which is preliminary data.</text>
</comment>
<reference evidence="1" key="1">
    <citation type="journal article" date="2019" name="bioRxiv">
        <title>The Genome of the Zebra Mussel, Dreissena polymorpha: A Resource for Invasive Species Research.</title>
        <authorList>
            <person name="McCartney M.A."/>
            <person name="Auch B."/>
            <person name="Kono T."/>
            <person name="Mallez S."/>
            <person name="Zhang Y."/>
            <person name="Obille A."/>
            <person name="Becker A."/>
            <person name="Abrahante J.E."/>
            <person name="Garbe J."/>
            <person name="Badalamenti J.P."/>
            <person name="Herman A."/>
            <person name="Mangelson H."/>
            <person name="Liachko I."/>
            <person name="Sullivan S."/>
            <person name="Sone E.D."/>
            <person name="Koren S."/>
            <person name="Silverstein K.A.T."/>
            <person name="Beckman K.B."/>
            <person name="Gohl D.M."/>
        </authorList>
    </citation>
    <scope>NUCLEOTIDE SEQUENCE</scope>
    <source>
        <strain evidence="1">Duluth1</strain>
        <tissue evidence="1">Whole animal</tissue>
    </source>
</reference>
<accession>A0A9D3YDD3</accession>
<name>A0A9D3YDD3_DREPO</name>
<proteinExistence type="predicted"/>
<dbReference type="AlphaFoldDB" id="A0A9D3YDD3"/>